<feature type="transmembrane region" description="Helical" evidence="1">
    <location>
        <begin position="51"/>
        <end position="75"/>
    </location>
</feature>
<keyword evidence="3" id="KW-1185">Reference proteome</keyword>
<dbReference type="EMBL" id="QWVT01000009">
    <property type="protein sequence ID" value="RID87515.1"/>
    <property type="molecule type" value="Genomic_DNA"/>
</dbReference>
<name>A0A398BBT9_9BACI</name>
<proteinExistence type="predicted"/>
<protein>
    <submittedName>
        <fullName evidence="2">Uncharacterized protein</fullName>
    </submittedName>
</protein>
<gene>
    <name evidence="2" type="ORF">D1970_04920</name>
</gene>
<keyword evidence="1" id="KW-0472">Membrane</keyword>
<dbReference type="OrthoDB" id="2931126at2"/>
<comment type="caution">
    <text evidence="2">The sequence shown here is derived from an EMBL/GenBank/DDBJ whole genome shotgun (WGS) entry which is preliminary data.</text>
</comment>
<feature type="transmembrane region" description="Helical" evidence="1">
    <location>
        <begin position="12"/>
        <end position="39"/>
    </location>
</feature>
<dbReference type="AlphaFoldDB" id="A0A398BBT9"/>
<evidence type="ECO:0000313" key="3">
    <source>
        <dbReference type="Proteomes" id="UP000265816"/>
    </source>
</evidence>
<keyword evidence="1" id="KW-1133">Transmembrane helix</keyword>
<accession>A0A398BBT9</accession>
<keyword evidence="1" id="KW-0812">Transmembrane</keyword>
<dbReference type="RefSeq" id="WP_119111775.1">
    <property type="nucleotide sequence ID" value="NZ_CBCSEO010000007.1"/>
</dbReference>
<organism evidence="2 3">
    <name type="scientific">Mesobacillus zeae</name>
    <dbReference type="NCBI Taxonomy" id="1917180"/>
    <lineage>
        <taxon>Bacteria</taxon>
        <taxon>Bacillati</taxon>
        <taxon>Bacillota</taxon>
        <taxon>Bacilli</taxon>
        <taxon>Bacillales</taxon>
        <taxon>Bacillaceae</taxon>
        <taxon>Mesobacillus</taxon>
    </lineage>
</organism>
<evidence type="ECO:0000256" key="1">
    <source>
        <dbReference type="SAM" id="Phobius"/>
    </source>
</evidence>
<dbReference type="Proteomes" id="UP000265816">
    <property type="component" value="Unassembled WGS sequence"/>
</dbReference>
<evidence type="ECO:0000313" key="2">
    <source>
        <dbReference type="EMBL" id="RID87515.1"/>
    </source>
</evidence>
<sequence length="93" mass="10595">MTVKKLLSAFFYSLTILVFSVLYAGLVLSSLIILLSGILRTIGFEQIKMNIWYGVELPVVLSIPVALLFSIFLFYCSKYVKRSIKFCVEKAKF</sequence>
<reference evidence="2 3" key="1">
    <citation type="submission" date="2018-08" db="EMBL/GenBank/DDBJ databases">
        <title>Bacillus jemisoniae sp. nov., Bacillus chryseoplanitiae sp. nov., Bacillus resnikiae sp. nov., and Bacillus frankliniae sp. nov., isolated from Viking spacecraft and associated surfaces.</title>
        <authorList>
            <person name="Seuylemezian A."/>
            <person name="Vaishampayan P."/>
        </authorList>
    </citation>
    <scope>NUCLEOTIDE SEQUENCE [LARGE SCALE GENOMIC DNA]</scope>
    <source>
        <strain evidence="2 3">JJ-247</strain>
    </source>
</reference>